<dbReference type="InterPro" id="IPR002195">
    <property type="entry name" value="Dihydroorotase_CS"/>
</dbReference>
<dbReference type="PANTHER" id="PTHR43668">
    <property type="entry name" value="ALLANTOINASE"/>
    <property type="match status" value="1"/>
</dbReference>
<comment type="cofactor">
    <cofactor evidence="2">
        <name>Zn(2+)</name>
        <dbReference type="ChEBI" id="CHEBI:29105"/>
    </cofactor>
</comment>
<dbReference type="GO" id="GO:0050897">
    <property type="term" value="F:cobalt ion binding"/>
    <property type="evidence" value="ECO:0007669"/>
    <property type="project" value="InterPro"/>
</dbReference>
<protein>
    <recommendedName>
        <fullName evidence="6">allantoinase</fullName>
        <ecNumber evidence="6">3.5.2.5</ecNumber>
    </recommendedName>
</protein>
<gene>
    <name evidence="11" type="primary">CSON003340</name>
</gene>
<dbReference type="InterPro" id="IPR017593">
    <property type="entry name" value="Allantoinase"/>
</dbReference>
<dbReference type="InterPro" id="IPR018228">
    <property type="entry name" value="DNase_TatD-rel_CS"/>
</dbReference>
<name>A0A336LJE0_CULSO</name>
<evidence type="ECO:0000256" key="8">
    <source>
        <dbReference type="ARBA" id="ARBA00022801"/>
    </source>
</evidence>
<dbReference type="GO" id="GO:0008270">
    <property type="term" value="F:zinc ion binding"/>
    <property type="evidence" value="ECO:0007669"/>
    <property type="project" value="InterPro"/>
</dbReference>
<dbReference type="Pfam" id="PF01979">
    <property type="entry name" value="Amidohydro_1"/>
    <property type="match status" value="1"/>
</dbReference>
<dbReference type="PROSITE" id="PS00482">
    <property type="entry name" value="DIHYDROOROTASE_1"/>
    <property type="match status" value="1"/>
</dbReference>
<evidence type="ECO:0000256" key="1">
    <source>
        <dbReference type="ARBA" id="ARBA00001756"/>
    </source>
</evidence>
<evidence type="ECO:0000256" key="6">
    <source>
        <dbReference type="ARBA" id="ARBA00012863"/>
    </source>
</evidence>
<dbReference type="InterPro" id="IPR032466">
    <property type="entry name" value="Metal_Hydrolase"/>
</dbReference>
<dbReference type="SUPFAM" id="SSF51338">
    <property type="entry name" value="Composite domain of metallo-dependent hydrolases"/>
    <property type="match status" value="1"/>
</dbReference>
<dbReference type="AlphaFoldDB" id="A0A336LJE0"/>
<dbReference type="VEuPathDB" id="VectorBase:CSON003340"/>
<evidence type="ECO:0000256" key="7">
    <source>
        <dbReference type="ARBA" id="ARBA00022723"/>
    </source>
</evidence>
<dbReference type="SUPFAM" id="SSF51556">
    <property type="entry name" value="Metallo-dependent hydrolases"/>
    <property type="match status" value="1"/>
</dbReference>
<feature type="domain" description="Amidohydrolase-related" evidence="10">
    <location>
        <begin position="64"/>
        <end position="446"/>
    </location>
</feature>
<accession>A0A336LJE0</accession>
<comment type="similarity">
    <text evidence="4">Belongs to the metallo-dependent hydrolases superfamily. Allantoinase family.</text>
</comment>
<dbReference type="NCBIfam" id="TIGR03178">
    <property type="entry name" value="allantoinase"/>
    <property type="match status" value="1"/>
</dbReference>
<evidence type="ECO:0000256" key="5">
    <source>
        <dbReference type="ARBA" id="ARBA00011881"/>
    </source>
</evidence>
<comment type="pathway">
    <text evidence="3">Nitrogen metabolism; (S)-allantoin degradation; allantoate from (S)-allantoin: step 1/1.</text>
</comment>
<dbReference type="GO" id="GO:0005737">
    <property type="term" value="C:cytoplasm"/>
    <property type="evidence" value="ECO:0007669"/>
    <property type="project" value="TreeGrafter"/>
</dbReference>
<dbReference type="PANTHER" id="PTHR43668:SF2">
    <property type="entry name" value="ALLANTOINASE"/>
    <property type="match status" value="1"/>
</dbReference>
<proteinExistence type="inferred from homology"/>
<dbReference type="PROSITE" id="PS01137">
    <property type="entry name" value="TATD_1"/>
    <property type="match status" value="1"/>
</dbReference>
<evidence type="ECO:0000256" key="3">
    <source>
        <dbReference type="ARBA" id="ARBA00004968"/>
    </source>
</evidence>
<dbReference type="InterPro" id="IPR011059">
    <property type="entry name" value="Metal-dep_hydrolase_composite"/>
</dbReference>
<keyword evidence="9" id="KW-0862">Zinc</keyword>
<reference evidence="11" key="1">
    <citation type="submission" date="2018-07" db="EMBL/GenBank/DDBJ databases">
        <authorList>
            <person name="Quirk P.G."/>
            <person name="Krulwich T.A."/>
        </authorList>
    </citation>
    <scope>NUCLEOTIDE SEQUENCE</scope>
</reference>
<sequence length="479" mass="53064">MDFLYTSRKILLEDDDGNFRFIDGGILVSSSTGKILRILETQEEINTLLMSNRGMKANDYGNSMILPGLIDSHVHINEPGRTDWEGFETATKAALAGGFTTVVDMPLNSIPPTTTLTNLKTKIDVARPKIYTNCGFWGGVIPGNDKNLQEMIRHGVVGFKCFMCPSGVDEFPNVTLPDLEIAMEKLQGYETVLAFHAEVDNSCCGGEAIEPDPKKYETYLKSRPDQMEIEAIQLVCDLSKKYDVNCHIVHLSTAQALPIIREAKSKGTKLTVETCHHYLTLNSENVPDASTEFKCAPPIRTKDNQTQLWEALKDKTLDLVVSDHSPSTPGMKLLIYGNKNRGNFLEAWGGISSVQFGLSLFWTNCQSRGFTIEDVVRLLCKGPAKLCGFDKIKSRIAVGYDADFCIFNPDETFQVSQEIIQFKNKATPYMGMQLNGVVQATILAGVVAFENGNIQGGPKGQILLRNGRESRMKKHAVNF</sequence>
<evidence type="ECO:0000256" key="2">
    <source>
        <dbReference type="ARBA" id="ARBA00001947"/>
    </source>
</evidence>
<dbReference type="OMA" id="SRLHVCH"/>
<dbReference type="GO" id="GO:0000256">
    <property type="term" value="P:allantoin catabolic process"/>
    <property type="evidence" value="ECO:0007669"/>
    <property type="project" value="UniProtKB-UniPathway"/>
</dbReference>
<dbReference type="InterPro" id="IPR050138">
    <property type="entry name" value="DHOase/Allantoinase_Hydrolase"/>
</dbReference>
<dbReference type="Gene3D" id="3.20.20.140">
    <property type="entry name" value="Metal-dependent hydrolases"/>
    <property type="match status" value="1"/>
</dbReference>
<dbReference type="UniPathway" id="UPA00395">
    <property type="reaction ID" value="UER00653"/>
</dbReference>
<evidence type="ECO:0000256" key="4">
    <source>
        <dbReference type="ARBA" id="ARBA00010368"/>
    </source>
</evidence>
<organism evidence="11">
    <name type="scientific">Culicoides sonorensis</name>
    <name type="common">Biting midge</name>
    <dbReference type="NCBI Taxonomy" id="179676"/>
    <lineage>
        <taxon>Eukaryota</taxon>
        <taxon>Metazoa</taxon>
        <taxon>Ecdysozoa</taxon>
        <taxon>Arthropoda</taxon>
        <taxon>Hexapoda</taxon>
        <taxon>Insecta</taxon>
        <taxon>Pterygota</taxon>
        <taxon>Neoptera</taxon>
        <taxon>Endopterygota</taxon>
        <taxon>Diptera</taxon>
        <taxon>Nematocera</taxon>
        <taxon>Chironomoidea</taxon>
        <taxon>Ceratopogonidae</taxon>
        <taxon>Ceratopogoninae</taxon>
        <taxon>Culicoides</taxon>
        <taxon>Monoculicoides</taxon>
    </lineage>
</organism>
<keyword evidence="7" id="KW-0479">Metal-binding</keyword>
<dbReference type="FunFam" id="3.20.20.140:FF:000032">
    <property type="entry name" value="Allantoinase Dal1"/>
    <property type="match status" value="1"/>
</dbReference>
<dbReference type="EC" id="3.5.2.5" evidence="6"/>
<comment type="catalytic activity">
    <reaction evidence="1">
        <text>(S)-allantoin + H2O = allantoate + H(+)</text>
        <dbReference type="Rhea" id="RHEA:17029"/>
        <dbReference type="ChEBI" id="CHEBI:15377"/>
        <dbReference type="ChEBI" id="CHEBI:15378"/>
        <dbReference type="ChEBI" id="CHEBI:15678"/>
        <dbReference type="ChEBI" id="CHEBI:17536"/>
        <dbReference type="EC" id="3.5.2.5"/>
    </reaction>
</comment>
<dbReference type="GO" id="GO:0004038">
    <property type="term" value="F:allantoinase activity"/>
    <property type="evidence" value="ECO:0007669"/>
    <property type="project" value="UniProtKB-EC"/>
</dbReference>
<evidence type="ECO:0000313" key="11">
    <source>
        <dbReference type="EMBL" id="SSX17725.1"/>
    </source>
</evidence>
<keyword evidence="8" id="KW-0378">Hydrolase</keyword>
<dbReference type="GO" id="GO:0006145">
    <property type="term" value="P:purine nucleobase catabolic process"/>
    <property type="evidence" value="ECO:0007669"/>
    <property type="project" value="TreeGrafter"/>
</dbReference>
<evidence type="ECO:0000259" key="10">
    <source>
        <dbReference type="Pfam" id="PF01979"/>
    </source>
</evidence>
<comment type="subunit">
    <text evidence="5">Homotetramer.</text>
</comment>
<dbReference type="EMBL" id="UFQT01000015">
    <property type="protein sequence ID" value="SSX17725.1"/>
    <property type="molecule type" value="Genomic_DNA"/>
</dbReference>
<dbReference type="InterPro" id="IPR006680">
    <property type="entry name" value="Amidohydro-rel"/>
</dbReference>
<evidence type="ECO:0000256" key="9">
    <source>
        <dbReference type="ARBA" id="ARBA00022833"/>
    </source>
</evidence>